<evidence type="ECO:0000256" key="5">
    <source>
        <dbReference type="ARBA" id="ARBA00022691"/>
    </source>
</evidence>
<dbReference type="GO" id="GO:0008168">
    <property type="term" value="F:methyltransferase activity"/>
    <property type="evidence" value="ECO:0007669"/>
    <property type="project" value="UniProtKB-KW"/>
</dbReference>
<protein>
    <recommendedName>
        <fullName evidence="6">Ribosomal RNA small subunit methyltransferase G</fullName>
        <ecNumber evidence="6">2.1.1.170</ecNumber>
    </recommendedName>
    <alternativeName>
        <fullName evidence="6">16S rRNA 7-methylguanosine methyltransferase</fullName>
        <shortName evidence="6">16S rRNA m7G methyltransferase</shortName>
    </alternativeName>
</protein>
<name>A0ABS5F694_9PROT</name>
<reference evidence="8" key="1">
    <citation type="journal article" date="2021" name="Syst. Appl. Microbiol.">
        <title>Roseomonas hellenica sp. nov., isolated from roots of wild-growing Alkanna tinctoria.</title>
        <authorList>
            <person name="Rat A."/>
            <person name="Naranjo H.D."/>
            <person name="Lebbe L."/>
            <person name="Cnockaert M."/>
            <person name="Krigas N."/>
            <person name="Grigoriadou K."/>
            <person name="Maloupa E."/>
            <person name="Willems A."/>
        </authorList>
    </citation>
    <scope>NUCLEOTIDE SEQUENCE [LARGE SCALE GENOMIC DNA]</scope>
    <source>
        <strain evidence="8">LMG 31523</strain>
    </source>
</reference>
<comment type="similarity">
    <text evidence="6">Belongs to the methyltransferase superfamily. RNA methyltransferase RsmG family.</text>
</comment>
<keyword evidence="8" id="KW-1185">Reference proteome</keyword>
<dbReference type="Proteomes" id="UP001196870">
    <property type="component" value="Unassembled WGS sequence"/>
</dbReference>
<evidence type="ECO:0000256" key="6">
    <source>
        <dbReference type="HAMAP-Rule" id="MF_00074"/>
    </source>
</evidence>
<keyword evidence="3 6" id="KW-0489">Methyltransferase</keyword>
<feature type="binding site" evidence="6">
    <location>
        <position position="130"/>
    </location>
    <ligand>
        <name>S-adenosyl-L-methionine</name>
        <dbReference type="ChEBI" id="CHEBI:59789"/>
    </ligand>
</feature>
<feature type="binding site" evidence="6">
    <location>
        <begin position="116"/>
        <end position="117"/>
    </location>
    <ligand>
        <name>S-adenosyl-L-methionine</name>
        <dbReference type="ChEBI" id="CHEBI:59789"/>
    </ligand>
</feature>
<accession>A0ABS5F694</accession>
<dbReference type="InterPro" id="IPR003682">
    <property type="entry name" value="rRNA_ssu_MeTfrase_G"/>
</dbReference>
<evidence type="ECO:0000256" key="3">
    <source>
        <dbReference type="ARBA" id="ARBA00022603"/>
    </source>
</evidence>
<comment type="function">
    <text evidence="6">Specifically methylates the N7 position of guanine in position 527 of 16S rRNA.</text>
</comment>
<keyword evidence="1 6" id="KW-0963">Cytoplasm</keyword>
<dbReference type="GO" id="GO:0032259">
    <property type="term" value="P:methylation"/>
    <property type="evidence" value="ECO:0007669"/>
    <property type="project" value="UniProtKB-KW"/>
</dbReference>
<dbReference type="NCBIfam" id="TIGR00138">
    <property type="entry name" value="rsmG_gidB"/>
    <property type="match status" value="1"/>
</dbReference>
<dbReference type="Gene3D" id="3.40.50.150">
    <property type="entry name" value="Vaccinia Virus protein VP39"/>
    <property type="match status" value="1"/>
</dbReference>
<dbReference type="EMBL" id="JAAGBB010000047">
    <property type="protein sequence ID" value="MBR0668067.1"/>
    <property type="molecule type" value="Genomic_DNA"/>
</dbReference>
<dbReference type="SUPFAM" id="SSF53335">
    <property type="entry name" value="S-adenosyl-L-methionine-dependent methyltransferases"/>
    <property type="match status" value="1"/>
</dbReference>
<dbReference type="HAMAP" id="MF_00074">
    <property type="entry name" value="16SrRNA_methyltr_G"/>
    <property type="match status" value="1"/>
</dbReference>
<gene>
    <name evidence="6 7" type="primary">rsmG</name>
    <name evidence="7" type="ORF">GXW71_27180</name>
</gene>
<proteinExistence type="inferred from homology"/>
<keyword evidence="4 6" id="KW-0808">Transferase</keyword>
<feature type="binding site" evidence="6">
    <location>
        <position position="70"/>
    </location>
    <ligand>
        <name>S-adenosyl-L-methionine</name>
        <dbReference type="ChEBI" id="CHEBI:59789"/>
    </ligand>
</feature>
<keyword evidence="5 6" id="KW-0949">S-adenosyl-L-methionine</keyword>
<sequence>MFHVKQPDGAIRTRLDAFRDLLLTWNARINLIAPADVAQVEQRHIADSLQLLPLLPEAGPMGDLGSGGGLPALVLAAAEPDREWHLVESDRRKCAFLIEAARVMDLPAIRIHATRIEDAALPPLSGLTARALAPLAKLLPHAARLLAPGGIAIFPKGRNAEAELTEAIRDWTMTIERHPSRTDPTAAILRLSEIRRAAP</sequence>
<feature type="binding site" evidence="6">
    <location>
        <position position="65"/>
    </location>
    <ligand>
        <name>S-adenosyl-L-methionine</name>
        <dbReference type="ChEBI" id="CHEBI:59789"/>
    </ligand>
</feature>
<dbReference type="InterPro" id="IPR029063">
    <property type="entry name" value="SAM-dependent_MTases_sf"/>
</dbReference>
<comment type="catalytic activity">
    <reaction evidence="6">
        <text>guanosine(527) in 16S rRNA + S-adenosyl-L-methionine = N(7)-methylguanosine(527) in 16S rRNA + S-adenosyl-L-homocysteine</text>
        <dbReference type="Rhea" id="RHEA:42732"/>
        <dbReference type="Rhea" id="RHEA-COMP:10209"/>
        <dbReference type="Rhea" id="RHEA-COMP:10210"/>
        <dbReference type="ChEBI" id="CHEBI:57856"/>
        <dbReference type="ChEBI" id="CHEBI:59789"/>
        <dbReference type="ChEBI" id="CHEBI:74269"/>
        <dbReference type="ChEBI" id="CHEBI:74480"/>
        <dbReference type="EC" id="2.1.1.170"/>
    </reaction>
</comment>
<organism evidence="7 8">
    <name type="scientific">Plastoroseomonas hellenica</name>
    <dbReference type="NCBI Taxonomy" id="2687306"/>
    <lineage>
        <taxon>Bacteria</taxon>
        <taxon>Pseudomonadati</taxon>
        <taxon>Pseudomonadota</taxon>
        <taxon>Alphaproteobacteria</taxon>
        <taxon>Acetobacterales</taxon>
        <taxon>Acetobacteraceae</taxon>
        <taxon>Plastoroseomonas</taxon>
    </lineage>
</organism>
<evidence type="ECO:0000313" key="7">
    <source>
        <dbReference type="EMBL" id="MBR0668067.1"/>
    </source>
</evidence>
<dbReference type="PANTHER" id="PTHR31760:SF0">
    <property type="entry name" value="S-ADENOSYL-L-METHIONINE-DEPENDENT METHYLTRANSFERASES SUPERFAMILY PROTEIN"/>
    <property type="match status" value="1"/>
</dbReference>
<dbReference type="Pfam" id="PF02527">
    <property type="entry name" value="GidB"/>
    <property type="match status" value="1"/>
</dbReference>
<evidence type="ECO:0000256" key="4">
    <source>
        <dbReference type="ARBA" id="ARBA00022679"/>
    </source>
</evidence>
<dbReference type="PANTHER" id="PTHR31760">
    <property type="entry name" value="S-ADENOSYL-L-METHIONINE-DEPENDENT METHYLTRANSFERASES SUPERFAMILY PROTEIN"/>
    <property type="match status" value="1"/>
</dbReference>
<evidence type="ECO:0000313" key="8">
    <source>
        <dbReference type="Proteomes" id="UP001196870"/>
    </source>
</evidence>
<comment type="subcellular location">
    <subcellularLocation>
        <location evidence="6">Cytoplasm</location>
    </subcellularLocation>
</comment>
<dbReference type="EC" id="2.1.1.170" evidence="6"/>
<comment type="caution">
    <text evidence="6">Lacks conserved residue(s) required for the propagation of feature annotation.</text>
</comment>
<comment type="caution">
    <text evidence="7">The sequence shown here is derived from an EMBL/GenBank/DDBJ whole genome shotgun (WGS) entry which is preliminary data.</text>
</comment>
<evidence type="ECO:0000256" key="2">
    <source>
        <dbReference type="ARBA" id="ARBA00022552"/>
    </source>
</evidence>
<evidence type="ECO:0000256" key="1">
    <source>
        <dbReference type="ARBA" id="ARBA00022490"/>
    </source>
</evidence>
<keyword evidence="2 6" id="KW-0698">rRNA processing</keyword>